<dbReference type="SUPFAM" id="SSF160104">
    <property type="entry name" value="Acetoacetate decarboxylase-like"/>
    <property type="match status" value="1"/>
</dbReference>
<dbReference type="EMBL" id="JZXC01000001">
    <property type="protein sequence ID" value="KKA09870.1"/>
    <property type="molecule type" value="Genomic_DNA"/>
</dbReference>
<evidence type="ECO:0000313" key="2">
    <source>
        <dbReference type="Proteomes" id="UP000033662"/>
    </source>
</evidence>
<name>A0A0F4XVM4_9PSED</name>
<organism evidence="1 2">
    <name type="scientific">Pseudomonas kilonensis</name>
    <dbReference type="NCBI Taxonomy" id="132476"/>
    <lineage>
        <taxon>Bacteria</taxon>
        <taxon>Pseudomonadati</taxon>
        <taxon>Pseudomonadota</taxon>
        <taxon>Gammaproteobacteria</taxon>
        <taxon>Pseudomonadales</taxon>
        <taxon>Pseudomonadaceae</taxon>
        <taxon>Pseudomonas</taxon>
    </lineage>
</organism>
<dbReference type="AlphaFoldDB" id="A0A0F4XVM4"/>
<dbReference type="Pfam" id="PF06314">
    <property type="entry name" value="ADC"/>
    <property type="match status" value="1"/>
</dbReference>
<protein>
    <recommendedName>
        <fullName evidence="3">Acetoacetate decarboxylase</fullName>
    </recommendedName>
</protein>
<proteinExistence type="predicted"/>
<dbReference type="Proteomes" id="UP000033662">
    <property type="component" value="Unassembled WGS sequence"/>
</dbReference>
<dbReference type="InterPro" id="IPR010451">
    <property type="entry name" value="Acetoacetate_decarboxylase"/>
</dbReference>
<dbReference type="PATRIC" id="fig|132476.4.peg.101"/>
<evidence type="ECO:0008006" key="3">
    <source>
        <dbReference type="Google" id="ProtNLM"/>
    </source>
</evidence>
<dbReference type="InterPro" id="IPR023375">
    <property type="entry name" value="ADC_dom_sf"/>
</dbReference>
<dbReference type="GO" id="GO:0016829">
    <property type="term" value="F:lyase activity"/>
    <property type="evidence" value="ECO:0007669"/>
    <property type="project" value="InterPro"/>
</dbReference>
<gene>
    <name evidence="1" type="ORF">VP02_00460</name>
</gene>
<dbReference type="Gene3D" id="2.40.400.10">
    <property type="entry name" value="Acetoacetate decarboxylase-like"/>
    <property type="match status" value="1"/>
</dbReference>
<reference evidence="1 2" key="1">
    <citation type="submission" date="2015-03" db="EMBL/GenBank/DDBJ databases">
        <title>Pseudomonas fluorescens 1855-344 Genome sequencing and assembly.</title>
        <authorList>
            <person name="Eng W.W.H."/>
            <person name="Gan H.M."/>
            <person name="Savka M.A."/>
        </authorList>
    </citation>
    <scope>NUCLEOTIDE SEQUENCE [LARGE SCALE GENOMIC DNA]</scope>
    <source>
        <strain evidence="1 2">1855-344</strain>
    </source>
</reference>
<dbReference type="OrthoDB" id="1633687at2"/>
<evidence type="ECO:0000313" key="1">
    <source>
        <dbReference type="EMBL" id="KKA09870.1"/>
    </source>
</evidence>
<sequence length="264" mass="29913">MSYVWTQRQLEEYRRYYDNIRTHHSFSYVNFSTTAEFVRSVLPPCLDVPDEPKVTIGFLSFMEWIHGVSNRAGRDRAAIVGVNAIYNGVEGSYYLTVLETEEVNIVTGREFWGMPKKQGFIDYFEDGNGFHGFAGRKSHDLILLDAKLGEEQGGAEEAPEYYFDMRCGFEVNGRSIRNPELVIFKNSTQINRFRPIVSADIALKGSPFDPGVGTVPVGEFLDGGHLGGETSYIVEQVVDLSKDGVDYAPYLMGRLYDDWPDVRR</sequence>
<accession>A0A0F4XVM4</accession>
<comment type="caution">
    <text evidence="1">The sequence shown here is derived from an EMBL/GenBank/DDBJ whole genome shotgun (WGS) entry which is preliminary data.</text>
</comment>